<comment type="caution">
    <text evidence="3">The sequence shown here is derived from an EMBL/GenBank/DDBJ whole genome shotgun (WGS) entry which is preliminary data.</text>
</comment>
<name>A0A5D8QD02_9THEO</name>
<dbReference type="Pfam" id="PF02582">
    <property type="entry name" value="DUF155"/>
    <property type="match status" value="1"/>
</dbReference>
<feature type="domain" description="DUF155" evidence="2">
    <location>
        <begin position="55"/>
        <end position="222"/>
    </location>
</feature>
<sequence length="275" mass="32067">MRNIKFTAVSLCNEIDLNGIAKHFGIDKRFEWDEPLLLLQEKLKGIINMPEGKSVFIFSFGSMVFLNLEHHEIMDIIEYLQKIESRLVNTKFDFTDDFNIEVSPDKEPSISYDLMIIQHMEDFHLQIISTILAKSVALDRIEVGINKLMDDIEDIIDYLENGHLNISDERLAKISGKILGFKYNTISYVMLLDKPDVTWVNEESKELYIDLEKLFELRERYERVRHKTETLLDITDVFTGLAHARRSTRLEWMVIILIAAEILLTILSYIFGFGV</sequence>
<feature type="transmembrane region" description="Helical" evidence="1">
    <location>
        <begin position="252"/>
        <end position="272"/>
    </location>
</feature>
<keyword evidence="1" id="KW-0812">Transmembrane</keyword>
<dbReference type="RefSeq" id="WP_149545049.1">
    <property type="nucleotide sequence ID" value="NZ_VTPS01000007.1"/>
</dbReference>
<organism evidence="3 4">
    <name type="scientific">Calorimonas adulescens</name>
    <dbReference type="NCBI Taxonomy" id="2606906"/>
    <lineage>
        <taxon>Bacteria</taxon>
        <taxon>Bacillati</taxon>
        <taxon>Bacillota</taxon>
        <taxon>Clostridia</taxon>
        <taxon>Thermoanaerobacterales</taxon>
        <taxon>Thermoanaerobacteraceae</taxon>
        <taxon>Calorimonas</taxon>
    </lineage>
</organism>
<dbReference type="PANTHER" id="PTHR16255">
    <property type="entry name" value="REQUIRED FOR MEIOTIC NUCLEAR DIVISION PROTEIN 1 HOMOLOG"/>
    <property type="match status" value="1"/>
</dbReference>
<evidence type="ECO:0000313" key="3">
    <source>
        <dbReference type="EMBL" id="TZE82287.1"/>
    </source>
</evidence>
<dbReference type="Proteomes" id="UP000322976">
    <property type="component" value="Unassembled WGS sequence"/>
</dbReference>
<proteinExistence type="predicted"/>
<accession>A0A5D8QD02</accession>
<protein>
    <submittedName>
        <fullName evidence="3">RMD1 family protein</fullName>
    </submittedName>
</protein>
<dbReference type="AlphaFoldDB" id="A0A5D8QD02"/>
<dbReference type="InterPro" id="IPR051624">
    <property type="entry name" value="RMD1/Sad1-interacting"/>
</dbReference>
<keyword evidence="1" id="KW-0472">Membrane</keyword>
<evidence type="ECO:0000256" key="1">
    <source>
        <dbReference type="SAM" id="Phobius"/>
    </source>
</evidence>
<reference evidence="3 4" key="1">
    <citation type="submission" date="2019-08" db="EMBL/GenBank/DDBJ databases">
        <title>Calorimonas adulescens gen. nov., sp. nov., an anaerobic thermophilic bacterium from Sakhalin hot spring.</title>
        <authorList>
            <person name="Khomyakova M.A."/>
            <person name="Merkel A.Y."/>
            <person name="Novikov A."/>
            <person name="Bonch-Osmolovskaya E.A."/>
            <person name="Slobodkin A.I."/>
        </authorList>
    </citation>
    <scope>NUCLEOTIDE SEQUENCE [LARGE SCALE GENOMIC DNA]</scope>
    <source>
        <strain evidence="3 4">A05MB</strain>
    </source>
</reference>
<dbReference type="InterPro" id="IPR003734">
    <property type="entry name" value="DUF155"/>
</dbReference>
<keyword evidence="1" id="KW-1133">Transmembrane helix</keyword>
<dbReference type="EMBL" id="VTPS01000007">
    <property type="protein sequence ID" value="TZE82287.1"/>
    <property type="molecule type" value="Genomic_DNA"/>
</dbReference>
<evidence type="ECO:0000313" key="4">
    <source>
        <dbReference type="Proteomes" id="UP000322976"/>
    </source>
</evidence>
<keyword evidence="4" id="KW-1185">Reference proteome</keyword>
<gene>
    <name evidence="3" type="ORF">FWJ32_05925</name>
</gene>
<evidence type="ECO:0000259" key="2">
    <source>
        <dbReference type="Pfam" id="PF02582"/>
    </source>
</evidence>
<dbReference type="PANTHER" id="PTHR16255:SF1">
    <property type="entry name" value="REQUIRED FOR MEIOTIC NUCLEAR DIVISION PROTEIN 1 HOMOLOG"/>
    <property type="match status" value="1"/>
</dbReference>